<dbReference type="OrthoDB" id="2669721at2759"/>
<dbReference type="HOGENOM" id="CLU_007337_4_1_1"/>
<keyword evidence="1" id="KW-0472">Membrane</keyword>
<name>A0A0C9TAU2_PAXIN</name>
<organism evidence="2 3">
    <name type="scientific">Paxillus involutus ATCC 200175</name>
    <dbReference type="NCBI Taxonomy" id="664439"/>
    <lineage>
        <taxon>Eukaryota</taxon>
        <taxon>Fungi</taxon>
        <taxon>Dikarya</taxon>
        <taxon>Basidiomycota</taxon>
        <taxon>Agaricomycotina</taxon>
        <taxon>Agaricomycetes</taxon>
        <taxon>Agaricomycetidae</taxon>
        <taxon>Boletales</taxon>
        <taxon>Paxilineae</taxon>
        <taxon>Paxillaceae</taxon>
        <taxon>Paxillus</taxon>
    </lineage>
</organism>
<keyword evidence="1" id="KW-1133">Transmembrane helix</keyword>
<feature type="transmembrane region" description="Helical" evidence="1">
    <location>
        <begin position="184"/>
        <end position="202"/>
    </location>
</feature>
<reference evidence="2 3" key="1">
    <citation type="submission" date="2014-06" db="EMBL/GenBank/DDBJ databases">
        <authorList>
            <consortium name="DOE Joint Genome Institute"/>
            <person name="Kuo A."/>
            <person name="Kohler A."/>
            <person name="Nagy L.G."/>
            <person name="Floudas D."/>
            <person name="Copeland A."/>
            <person name="Barry K.W."/>
            <person name="Cichocki N."/>
            <person name="Veneault-Fourrey C."/>
            <person name="LaButti K."/>
            <person name="Lindquist E.A."/>
            <person name="Lipzen A."/>
            <person name="Lundell T."/>
            <person name="Morin E."/>
            <person name="Murat C."/>
            <person name="Sun H."/>
            <person name="Tunlid A."/>
            <person name="Henrissat B."/>
            <person name="Grigoriev I.V."/>
            <person name="Hibbett D.S."/>
            <person name="Martin F."/>
            <person name="Nordberg H.P."/>
            <person name="Cantor M.N."/>
            <person name="Hua S.X."/>
        </authorList>
    </citation>
    <scope>NUCLEOTIDE SEQUENCE [LARGE SCALE GENOMIC DNA]</scope>
    <source>
        <strain evidence="2 3">ATCC 200175</strain>
    </source>
</reference>
<dbReference type="Proteomes" id="UP000053647">
    <property type="component" value="Unassembled WGS sequence"/>
</dbReference>
<evidence type="ECO:0000313" key="2">
    <source>
        <dbReference type="EMBL" id="KIJ12680.1"/>
    </source>
</evidence>
<sequence length="221" mass="25103">MLAYLNGLVGHHGKNGCQLYCGLKGQHKEKVGIYYPCLLKPDNYTVEGCDHDDVSAEDIQPASPELYLPNLKYLEQHLETGIFKPTIFLGFRPDRILGIPTCFGSDIMHLPSLNIPDLIINLWCGVFTCDAGDDKQTWWWATLVGEVWKSLGKAVADTRPHLPGSYDRPPRNITEKINSGYKAWEFWLFLYGIGPAVLYGWLPDRIWQHYCKLVQAVHIIS</sequence>
<reference evidence="3" key="2">
    <citation type="submission" date="2015-01" db="EMBL/GenBank/DDBJ databases">
        <title>Evolutionary Origins and Diversification of the Mycorrhizal Mutualists.</title>
        <authorList>
            <consortium name="DOE Joint Genome Institute"/>
            <consortium name="Mycorrhizal Genomics Consortium"/>
            <person name="Kohler A."/>
            <person name="Kuo A."/>
            <person name="Nagy L.G."/>
            <person name="Floudas D."/>
            <person name="Copeland A."/>
            <person name="Barry K.W."/>
            <person name="Cichocki N."/>
            <person name="Veneault-Fourrey C."/>
            <person name="LaButti K."/>
            <person name="Lindquist E.A."/>
            <person name="Lipzen A."/>
            <person name="Lundell T."/>
            <person name="Morin E."/>
            <person name="Murat C."/>
            <person name="Riley R."/>
            <person name="Ohm R."/>
            <person name="Sun H."/>
            <person name="Tunlid A."/>
            <person name="Henrissat B."/>
            <person name="Grigoriev I.V."/>
            <person name="Hibbett D.S."/>
            <person name="Martin F."/>
        </authorList>
    </citation>
    <scope>NUCLEOTIDE SEQUENCE [LARGE SCALE GENOMIC DNA]</scope>
    <source>
        <strain evidence="3">ATCC 200175</strain>
    </source>
</reference>
<keyword evidence="3" id="KW-1185">Reference proteome</keyword>
<keyword evidence="1" id="KW-0812">Transmembrane</keyword>
<proteinExistence type="predicted"/>
<evidence type="ECO:0000256" key="1">
    <source>
        <dbReference type="SAM" id="Phobius"/>
    </source>
</evidence>
<dbReference type="EMBL" id="KN819360">
    <property type="protein sequence ID" value="KIJ12680.1"/>
    <property type="molecule type" value="Genomic_DNA"/>
</dbReference>
<evidence type="ECO:0000313" key="3">
    <source>
        <dbReference type="Proteomes" id="UP000053647"/>
    </source>
</evidence>
<gene>
    <name evidence="2" type="ORF">PAXINDRAFT_14442</name>
</gene>
<dbReference type="AlphaFoldDB" id="A0A0C9TAU2"/>
<accession>A0A0C9TAU2</accession>
<protein>
    <submittedName>
        <fullName evidence="2">Uncharacterized protein</fullName>
    </submittedName>
</protein>